<dbReference type="GO" id="GO:0010344">
    <property type="term" value="P:seed oilbody biogenesis"/>
    <property type="evidence" value="ECO:0000318"/>
    <property type="project" value="GO_Central"/>
</dbReference>
<comment type="similarity">
    <text evidence="1 6">Belongs to the oleosin family.</text>
</comment>
<feature type="region of interest" description="Disordered" evidence="7">
    <location>
        <begin position="195"/>
        <end position="232"/>
    </location>
</feature>
<feature type="transmembrane region" description="Helical" evidence="8">
    <location>
        <begin position="154"/>
        <end position="172"/>
    </location>
</feature>
<comment type="subcellular location">
    <subcellularLocation>
        <location evidence="6">Lipid droplet</location>
    </subcellularLocation>
    <subcellularLocation>
        <location evidence="6">Membrane</location>
        <topology evidence="6">Multi-pass membrane protein</topology>
    </subcellularLocation>
</comment>
<dbReference type="GO" id="GO:0050826">
    <property type="term" value="P:response to freezing"/>
    <property type="evidence" value="ECO:0000318"/>
    <property type="project" value="GO_Central"/>
</dbReference>
<dbReference type="STRING" id="4072.A0A2G2YTI7"/>
<keyword evidence="3 8" id="KW-0812">Transmembrane</keyword>
<dbReference type="Gramene" id="PHT73078">
    <property type="protein sequence ID" value="PHT73078"/>
    <property type="gene ID" value="T459_23863"/>
</dbReference>
<dbReference type="PROSITE" id="PS00811">
    <property type="entry name" value="OLEOSINS"/>
    <property type="match status" value="1"/>
</dbReference>
<evidence type="ECO:0000256" key="1">
    <source>
        <dbReference type="ARBA" id="ARBA00010858"/>
    </source>
</evidence>
<evidence type="ECO:0000256" key="5">
    <source>
        <dbReference type="ARBA" id="ARBA00023136"/>
    </source>
</evidence>
<feature type="transmembrane region" description="Helical" evidence="8">
    <location>
        <begin position="129"/>
        <end position="148"/>
    </location>
</feature>
<evidence type="ECO:0000256" key="8">
    <source>
        <dbReference type="SAM" id="Phobius"/>
    </source>
</evidence>
<keyword evidence="5 8" id="KW-0472">Membrane</keyword>
<feature type="compositionally biased region" description="Basic and acidic residues" evidence="7">
    <location>
        <begin position="216"/>
        <end position="232"/>
    </location>
</feature>
<evidence type="ECO:0000256" key="4">
    <source>
        <dbReference type="ARBA" id="ARBA00022989"/>
    </source>
</evidence>
<evidence type="ECO:0000313" key="10">
    <source>
        <dbReference type="Proteomes" id="UP000222542"/>
    </source>
</evidence>
<reference evidence="9 10" key="1">
    <citation type="journal article" date="2014" name="Nat. Genet.">
        <title>Genome sequence of the hot pepper provides insights into the evolution of pungency in Capsicum species.</title>
        <authorList>
            <person name="Kim S."/>
            <person name="Park M."/>
            <person name="Yeom S.I."/>
            <person name="Kim Y.M."/>
            <person name="Lee J.M."/>
            <person name="Lee H.A."/>
            <person name="Seo E."/>
            <person name="Choi J."/>
            <person name="Cheong K."/>
            <person name="Kim K.T."/>
            <person name="Jung K."/>
            <person name="Lee G.W."/>
            <person name="Oh S.K."/>
            <person name="Bae C."/>
            <person name="Kim S.B."/>
            <person name="Lee H.Y."/>
            <person name="Kim S.Y."/>
            <person name="Kim M.S."/>
            <person name="Kang B.C."/>
            <person name="Jo Y.D."/>
            <person name="Yang H.B."/>
            <person name="Jeong H.J."/>
            <person name="Kang W.H."/>
            <person name="Kwon J.K."/>
            <person name="Shin C."/>
            <person name="Lim J.Y."/>
            <person name="Park J.H."/>
            <person name="Huh J.H."/>
            <person name="Kim J.S."/>
            <person name="Kim B.D."/>
            <person name="Cohen O."/>
            <person name="Paran I."/>
            <person name="Suh M.C."/>
            <person name="Lee S.B."/>
            <person name="Kim Y.K."/>
            <person name="Shin Y."/>
            <person name="Noh S.J."/>
            <person name="Park J."/>
            <person name="Seo Y.S."/>
            <person name="Kwon S.Y."/>
            <person name="Kim H.A."/>
            <person name="Park J.M."/>
            <person name="Kim H.J."/>
            <person name="Choi S.B."/>
            <person name="Bosland P.W."/>
            <person name="Reeves G."/>
            <person name="Jo S.H."/>
            <person name="Lee B.W."/>
            <person name="Cho H.T."/>
            <person name="Choi H.S."/>
            <person name="Lee M.S."/>
            <person name="Yu Y."/>
            <person name="Do Choi Y."/>
            <person name="Park B.S."/>
            <person name="van Deynze A."/>
            <person name="Ashrafi H."/>
            <person name="Hill T."/>
            <person name="Kim W.T."/>
            <person name="Pai H.S."/>
            <person name="Ahn H.K."/>
            <person name="Yeam I."/>
            <person name="Giovannoni J.J."/>
            <person name="Rose J.K."/>
            <person name="Sorensen I."/>
            <person name="Lee S.J."/>
            <person name="Kim R.W."/>
            <person name="Choi I.Y."/>
            <person name="Choi B.S."/>
            <person name="Lim J.S."/>
            <person name="Lee Y.H."/>
            <person name="Choi D."/>
        </authorList>
    </citation>
    <scope>NUCLEOTIDE SEQUENCE [LARGE SCALE GENOMIC DNA]</scope>
    <source>
        <strain evidence="10">cv. CM334</strain>
    </source>
</reference>
<name>A0A2G2YTI7_CAPAN</name>
<keyword evidence="4 8" id="KW-1133">Transmembrane helix</keyword>
<dbReference type="GO" id="GO:0016020">
    <property type="term" value="C:membrane"/>
    <property type="evidence" value="ECO:0007669"/>
    <property type="project" value="UniProtKB-SubCell"/>
</dbReference>
<evidence type="ECO:0000256" key="6">
    <source>
        <dbReference type="RuleBase" id="RU000540"/>
    </source>
</evidence>
<dbReference type="AlphaFoldDB" id="A0A2G2YTI7"/>
<organism evidence="9 10">
    <name type="scientific">Capsicum annuum</name>
    <name type="common">Capsicum pepper</name>
    <dbReference type="NCBI Taxonomy" id="4072"/>
    <lineage>
        <taxon>Eukaryota</taxon>
        <taxon>Viridiplantae</taxon>
        <taxon>Streptophyta</taxon>
        <taxon>Embryophyta</taxon>
        <taxon>Tracheophyta</taxon>
        <taxon>Spermatophyta</taxon>
        <taxon>Magnoliopsida</taxon>
        <taxon>eudicotyledons</taxon>
        <taxon>Gunneridae</taxon>
        <taxon>Pentapetalae</taxon>
        <taxon>asterids</taxon>
        <taxon>lamiids</taxon>
        <taxon>Solanales</taxon>
        <taxon>Solanaceae</taxon>
        <taxon>Solanoideae</taxon>
        <taxon>Capsiceae</taxon>
        <taxon>Capsicum</taxon>
    </lineage>
</organism>
<evidence type="ECO:0000313" key="9">
    <source>
        <dbReference type="EMBL" id="PHT73078.1"/>
    </source>
</evidence>
<dbReference type="Proteomes" id="UP000222542">
    <property type="component" value="Unassembled WGS sequence"/>
</dbReference>
<sequence length="232" mass="25431">MYSMQAHYSNITPRSISSFSLKTPPHQHTLLISLYANFFTHLNNKKFSYHHHYRQFTMADRTQYPHQVQVHPSRYEGGMTRPSLLPQKGPSTSQILAVVALVPVGGVLLGLAGLTLLGTIIGLCVATPVFLLFSPVLVPAALTVALAVTGFLTSGAFGLTGLSSLSWIVNYFKQGRTMTEQLDYTKRRIQERAAEAAAQVGQKTKEAGQAIQSKAQEGKESARTDVRTDVRT</sequence>
<dbReference type="InterPro" id="IPR000136">
    <property type="entry name" value="Oleosin"/>
</dbReference>
<dbReference type="GO" id="GO:0019915">
    <property type="term" value="P:lipid storage"/>
    <property type="evidence" value="ECO:0000318"/>
    <property type="project" value="GO_Central"/>
</dbReference>
<dbReference type="EMBL" id="AYRZ02000009">
    <property type="protein sequence ID" value="PHT73078.1"/>
    <property type="molecule type" value="Genomic_DNA"/>
</dbReference>
<evidence type="ECO:0000256" key="3">
    <source>
        <dbReference type="ARBA" id="ARBA00022692"/>
    </source>
</evidence>
<dbReference type="Pfam" id="PF01277">
    <property type="entry name" value="Oleosin"/>
    <property type="match status" value="1"/>
</dbReference>
<reference evidence="9 10" key="2">
    <citation type="journal article" date="2017" name="Genome Biol.">
        <title>New reference genome sequences of hot pepper reveal the massive evolution of plant disease-resistance genes by retroduplication.</title>
        <authorList>
            <person name="Kim S."/>
            <person name="Park J."/>
            <person name="Yeom S.I."/>
            <person name="Kim Y.M."/>
            <person name="Seo E."/>
            <person name="Kim K.T."/>
            <person name="Kim M.S."/>
            <person name="Lee J.M."/>
            <person name="Cheong K."/>
            <person name="Shin H.S."/>
            <person name="Kim S.B."/>
            <person name="Han K."/>
            <person name="Lee J."/>
            <person name="Park M."/>
            <person name="Lee H.A."/>
            <person name="Lee H.Y."/>
            <person name="Lee Y."/>
            <person name="Oh S."/>
            <person name="Lee J.H."/>
            <person name="Choi E."/>
            <person name="Choi E."/>
            <person name="Lee S.E."/>
            <person name="Jeon J."/>
            <person name="Kim H."/>
            <person name="Choi G."/>
            <person name="Song H."/>
            <person name="Lee J."/>
            <person name="Lee S.C."/>
            <person name="Kwon J.K."/>
            <person name="Lee H.Y."/>
            <person name="Koo N."/>
            <person name="Hong Y."/>
            <person name="Kim R.W."/>
            <person name="Kang W.H."/>
            <person name="Huh J.H."/>
            <person name="Kang B.C."/>
            <person name="Yang T.J."/>
            <person name="Lee Y.H."/>
            <person name="Bennetzen J.L."/>
            <person name="Choi D."/>
        </authorList>
    </citation>
    <scope>NUCLEOTIDE SEQUENCE [LARGE SCALE GENOMIC DNA]</scope>
    <source>
        <strain evidence="10">cv. CM334</strain>
    </source>
</reference>
<gene>
    <name evidence="9" type="ORF">T459_23863</name>
</gene>
<dbReference type="PANTHER" id="PTHR33203:SF23">
    <property type="entry name" value="OLEOSIN"/>
    <property type="match status" value="1"/>
</dbReference>
<protein>
    <recommendedName>
        <fullName evidence="6">Oleosin</fullName>
    </recommendedName>
</protein>
<comment type="caution">
    <text evidence="9">The sequence shown here is derived from an EMBL/GenBank/DDBJ whole genome shotgun (WGS) entry which is preliminary data.</text>
</comment>
<accession>A0A2G2YTI7</accession>
<proteinExistence type="inferred from homology"/>
<dbReference type="GO" id="GO:0012511">
    <property type="term" value="C:monolayer-surrounded lipid storage body"/>
    <property type="evidence" value="ECO:0000318"/>
    <property type="project" value="GO_Central"/>
</dbReference>
<keyword evidence="2 6" id="KW-0551">Lipid droplet</keyword>
<evidence type="ECO:0000256" key="7">
    <source>
        <dbReference type="SAM" id="MobiDB-lite"/>
    </source>
</evidence>
<dbReference type="PANTHER" id="PTHR33203">
    <property type="entry name" value="OLEOSIN"/>
    <property type="match status" value="1"/>
</dbReference>
<keyword evidence="10" id="KW-1185">Reference proteome</keyword>
<evidence type="ECO:0000256" key="2">
    <source>
        <dbReference type="ARBA" id="ARBA00022677"/>
    </source>
</evidence>
<feature type="transmembrane region" description="Helical" evidence="8">
    <location>
        <begin position="95"/>
        <end position="117"/>
    </location>
</feature>